<organism evidence="16 17">
    <name type="scientific">Electrophorus electricus</name>
    <name type="common">Electric eel</name>
    <name type="synonym">Gymnotus electricus</name>
    <dbReference type="NCBI Taxonomy" id="8005"/>
    <lineage>
        <taxon>Eukaryota</taxon>
        <taxon>Metazoa</taxon>
        <taxon>Chordata</taxon>
        <taxon>Craniata</taxon>
        <taxon>Vertebrata</taxon>
        <taxon>Euteleostomi</taxon>
        <taxon>Actinopterygii</taxon>
        <taxon>Neopterygii</taxon>
        <taxon>Teleostei</taxon>
        <taxon>Ostariophysi</taxon>
        <taxon>Gymnotiformes</taxon>
        <taxon>Gymnotoidei</taxon>
        <taxon>Gymnotidae</taxon>
        <taxon>Electrophorus</taxon>
    </lineage>
</organism>
<dbReference type="AlphaFoldDB" id="A0A4W4FHN5"/>
<evidence type="ECO:0000256" key="3">
    <source>
        <dbReference type="ARBA" id="ARBA00022723"/>
    </source>
</evidence>
<evidence type="ECO:0000256" key="13">
    <source>
        <dbReference type="SAM" id="MobiDB-lite"/>
    </source>
</evidence>
<dbReference type="PROSITE" id="PS51266">
    <property type="entry name" value="ZF_CHY"/>
    <property type="match status" value="1"/>
</dbReference>
<dbReference type="SUPFAM" id="SSF161219">
    <property type="entry name" value="CHY zinc finger-like"/>
    <property type="match status" value="1"/>
</dbReference>
<protein>
    <recommendedName>
        <fullName evidence="9">Nucleoporin NUP42</fullName>
    </recommendedName>
    <alternativeName>
        <fullName evidence="10">Nucleoporin-like protein 2</fullName>
    </alternativeName>
</protein>
<evidence type="ECO:0000256" key="10">
    <source>
        <dbReference type="ARBA" id="ARBA00042384"/>
    </source>
</evidence>
<evidence type="ECO:0000256" key="7">
    <source>
        <dbReference type="ARBA" id="ARBA00023242"/>
    </source>
</evidence>
<dbReference type="InterPro" id="IPR008913">
    <property type="entry name" value="Znf_CHY"/>
</dbReference>
<feature type="compositionally biased region" description="Polar residues" evidence="13">
    <location>
        <begin position="78"/>
        <end position="88"/>
    </location>
</feature>
<dbReference type="PROSITE" id="PS50103">
    <property type="entry name" value="ZF_C3H1"/>
    <property type="match status" value="2"/>
</dbReference>
<evidence type="ECO:0000259" key="14">
    <source>
        <dbReference type="PROSITE" id="PS50103"/>
    </source>
</evidence>
<dbReference type="Ensembl" id="ENSEEET00000024540.2">
    <property type="protein sequence ID" value="ENSEEEP00000024263.2"/>
    <property type="gene ID" value="ENSEEEG00000011764.2"/>
</dbReference>
<feature type="domain" description="C3H1-type" evidence="14">
    <location>
        <begin position="23"/>
        <end position="51"/>
    </location>
</feature>
<evidence type="ECO:0000313" key="17">
    <source>
        <dbReference type="Proteomes" id="UP000314983"/>
    </source>
</evidence>
<reference evidence="17" key="1">
    <citation type="journal article" date="2014" name="Science">
        <title>Nonhuman genetics. Genomic basis for the convergent evolution of electric organs.</title>
        <authorList>
            <person name="Gallant J.R."/>
            <person name="Traeger L.L."/>
            <person name="Volkening J.D."/>
            <person name="Moffett H."/>
            <person name="Chen P.H."/>
            <person name="Novina C.D."/>
            <person name="Phillips G.N.Jr."/>
            <person name="Anand R."/>
            <person name="Wells G.B."/>
            <person name="Pinch M."/>
            <person name="Guth R."/>
            <person name="Unguez G.A."/>
            <person name="Albert J.S."/>
            <person name="Zakon H.H."/>
            <person name="Samanta M.P."/>
            <person name="Sussman M.R."/>
        </authorList>
    </citation>
    <scope>NUCLEOTIDE SEQUENCE [LARGE SCALE GENOMIC DNA]</scope>
</reference>
<dbReference type="RefSeq" id="XP_026864614.2">
    <property type="nucleotide sequence ID" value="XM_027008813.2"/>
</dbReference>
<dbReference type="KEGG" id="eee:113576611"/>
<feature type="region of interest" description="Disordered" evidence="13">
    <location>
        <begin position="1"/>
        <end position="26"/>
    </location>
</feature>
<evidence type="ECO:0000256" key="4">
    <source>
        <dbReference type="ARBA" id="ARBA00022771"/>
    </source>
</evidence>
<evidence type="ECO:0000256" key="8">
    <source>
        <dbReference type="ARBA" id="ARBA00037262"/>
    </source>
</evidence>
<dbReference type="PANTHER" id="PTHR46527:SF1">
    <property type="entry name" value="NUCLEOPORIN NUP42"/>
    <property type="match status" value="1"/>
</dbReference>
<feature type="region of interest" description="Disordered" evidence="13">
    <location>
        <begin position="59"/>
        <end position="111"/>
    </location>
</feature>
<reference evidence="16" key="3">
    <citation type="submission" date="2020-05" db="EMBL/GenBank/DDBJ databases">
        <title>Electrophorus electricus (electric eel) genome, fEleEle1, primary haplotype.</title>
        <authorList>
            <person name="Myers G."/>
            <person name="Meyer A."/>
            <person name="Fedrigo O."/>
            <person name="Formenti G."/>
            <person name="Rhie A."/>
            <person name="Tracey A."/>
            <person name="Sims Y."/>
            <person name="Jarvis E.D."/>
        </authorList>
    </citation>
    <scope>NUCLEOTIDE SEQUENCE [LARGE SCALE GENOMIC DNA]</scope>
</reference>
<keyword evidence="4 11" id="KW-0863">Zinc-finger</keyword>
<dbReference type="SUPFAM" id="SSF90229">
    <property type="entry name" value="CCCH zinc finger"/>
    <property type="match status" value="2"/>
</dbReference>
<dbReference type="GO" id="GO:0031965">
    <property type="term" value="C:nuclear membrane"/>
    <property type="evidence" value="ECO:0007669"/>
    <property type="project" value="UniProtKB-SubCell"/>
</dbReference>
<dbReference type="GeneTree" id="ENSGT00390000001338"/>
<evidence type="ECO:0000256" key="6">
    <source>
        <dbReference type="ARBA" id="ARBA00023132"/>
    </source>
</evidence>
<dbReference type="InterPro" id="IPR036855">
    <property type="entry name" value="Znf_CCCH_sf"/>
</dbReference>
<keyword evidence="6" id="KW-0813">Transport</keyword>
<dbReference type="Pfam" id="PF05495">
    <property type="entry name" value="zf-CHY"/>
    <property type="match status" value="1"/>
</dbReference>
<comment type="subcellular location">
    <subcellularLocation>
        <location evidence="1">Nucleus membrane</location>
        <topology evidence="1">Peripheral membrane protein</topology>
        <orientation evidence="1">Cytoplasmic side</orientation>
    </subcellularLocation>
    <subcellularLocation>
        <location evidence="2">Nucleus</location>
        <location evidence="2">Nuclear pore complex</location>
    </subcellularLocation>
</comment>
<dbReference type="GeneID" id="113576611"/>
<dbReference type="InterPro" id="IPR051767">
    <property type="entry name" value="Nucleoporin_NUP42"/>
</dbReference>
<dbReference type="Gene3D" id="2.30.30.1190">
    <property type="match status" value="1"/>
</dbReference>
<keyword evidence="6" id="KW-0509">mRNA transport</keyword>
<feature type="domain" description="CHY-type" evidence="15">
    <location>
        <begin position="570"/>
        <end position="638"/>
    </location>
</feature>
<dbReference type="Pfam" id="PF00642">
    <property type="entry name" value="zf-CCCH"/>
    <property type="match status" value="1"/>
</dbReference>
<feature type="compositionally biased region" description="Acidic residues" evidence="13">
    <location>
        <begin position="366"/>
        <end position="376"/>
    </location>
</feature>
<dbReference type="InterPro" id="IPR000571">
    <property type="entry name" value="Znf_CCCH"/>
</dbReference>
<dbReference type="OMA" id="GIEFVPY"/>
<dbReference type="InterPro" id="IPR037274">
    <property type="entry name" value="Znf_CHY_sf"/>
</dbReference>
<dbReference type="GO" id="GO:0008270">
    <property type="term" value="F:zinc ion binding"/>
    <property type="evidence" value="ECO:0007669"/>
    <property type="project" value="UniProtKB-KW"/>
</dbReference>
<keyword evidence="6" id="KW-0811">Translocation</keyword>
<comment type="function">
    <text evidence="8">Required for the export of mRNAs containing poly(A) tails from the nucleus into the cytoplasm.</text>
</comment>
<evidence type="ECO:0000256" key="12">
    <source>
        <dbReference type="PROSITE-ProRule" id="PRU00723"/>
    </source>
</evidence>
<feature type="zinc finger region" description="C3H1-type" evidence="12">
    <location>
        <begin position="114"/>
        <end position="140"/>
    </location>
</feature>
<keyword evidence="6" id="KW-0906">Nuclear pore complex</keyword>
<dbReference type="Proteomes" id="UP000314983">
    <property type="component" value="Chromosome 4"/>
</dbReference>
<keyword evidence="3 12" id="KW-0479">Metal-binding</keyword>
<evidence type="ECO:0000256" key="11">
    <source>
        <dbReference type="PROSITE-ProRule" id="PRU00601"/>
    </source>
</evidence>
<feature type="domain" description="C3H1-type" evidence="14">
    <location>
        <begin position="114"/>
        <end position="140"/>
    </location>
</feature>
<keyword evidence="6" id="KW-0653">Protein transport</keyword>
<evidence type="ECO:0000313" key="16">
    <source>
        <dbReference type="Ensembl" id="ENSEEEP00000024263.2"/>
    </source>
</evidence>
<evidence type="ECO:0000256" key="1">
    <source>
        <dbReference type="ARBA" id="ARBA00004335"/>
    </source>
</evidence>
<sequence>MQDEWSVGLAEDSGRQTSQPPAGPTQRLCRFFSQGRHCQYGKRCRFLHQRTVPSAALMGLENRPESGPGHVNKESHADTCSSDPQLQSVMCGGSGKEDYLRLPPPRATPNRQVRVQRPCRYFMSGFCAMEERCRFRHPQFSLVEDGPPPKPREGSSPGARPSVSRPPAVPDQVRLADLTAETSKTLRDMEITQLMKRFPSDKLIVQEREDGQLTYYRVTVEATDPDWPFDLKEIDIMVSFPDGYPQEVFTIDVPEDQNLPSVMGRHVQLASQDWLQAKHATNQLLGRLELLFRPYLRWLDRSMERLFTEGARQLKTDIDLERAGIQFVPYEQLQVALCKTSLLGPSSDHPEASLSGLPLVVGSKSEEEEEEEEDESEPLRLCSSEGGKSLSVENIKTSAPRRGTEVKLLGLRLGEGTATVVAKLITVSLQCNRCKVTSDLTLSGQLTCTAQCEKCGAGIRAAFRPSMLHHYSNVLGYLDLNTAVPVDLVLQDCQLIIGCLSCNQEETLQSLSYGQNKEINCQHCHSKLSIFVEATCFQYIQPKARNETGQQASSQYSQHIRDPAVQRGKPLPEKGACKHFRQSHRWLRFPCCGRSYPCDLCHDEDQDHLMELATRMICGYCAKEQPYSNGRPCVGCGGLLTRGNHTSHWEGGLGCRNKTQMSRNDRQKYNSICKTVSNKAKIEKKQKK</sequence>
<evidence type="ECO:0000256" key="2">
    <source>
        <dbReference type="ARBA" id="ARBA00004567"/>
    </source>
</evidence>
<name>A0A4W4FHN5_ELEEL</name>
<evidence type="ECO:0000259" key="15">
    <source>
        <dbReference type="PROSITE" id="PS51266"/>
    </source>
</evidence>
<reference evidence="16" key="5">
    <citation type="submission" date="2025-09" db="UniProtKB">
        <authorList>
            <consortium name="Ensembl"/>
        </authorList>
    </citation>
    <scope>IDENTIFICATION</scope>
</reference>
<dbReference type="Gene3D" id="4.10.1000.10">
    <property type="entry name" value="Zinc finger, CCCH-type"/>
    <property type="match status" value="1"/>
</dbReference>
<feature type="zinc finger region" description="C3H1-type" evidence="12">
    <location>
        <begin position="23"/>
        <end position="51"/>
    </location>
</feature>
<reference evidence="16" key="4">
    <citation type="submission" date="2025-08" db="UniProtKB">
        <authorList>
            <consortium name="Ensembl"/>
        </authorList>
    </citation>
    <scope>IDENTIFICATION</scope>
</reference>
<gene>
    <name evidence="16" type="primary">si:dkey-24l11.2</name>
</gene>
<keyword evidence="5 12" id="KW-0862">Zinc</keyword>
<feature type="region of interest" description="Disordered" evidence="13">
    <location>
        <begin position="346"/>
        <end position="385"/>
    </location>
</feature>
<keyword evidence="17" id="KW-1185">Reference proteome</keyword>
<reference evidence="17" key="2">
    <citation type="journal article" date="2017" name="Sci. Adv.">
        <title>A tail of two voltages: Proteomic comparison of the three electric organs of the electric eel.</title>
        <authorList>
            <person name="Traeger L.L."/>
            <person name="Sabat G."/>
            <person name="Barrett-Wilt G.A."/>
            <person name="Wells G.B."/>
            <person name="Sussman M.R."/>
        </authorList>
    </citation>
    <scope>NUCLEOTIDE SEQUENCE [LARGE SCALE GENOMIC DNA]</scope>
</reference>
<dbReference type="PANTHER" id="PTHR46527">
    <property type="entry name" value="NUCLEOPORIN-LIKE PROTEIN 2"/>
    <property type="match status" value="1"/>
</dbReference>
<evidence type="ECO:0000256" key="9">
    <source>
        <dbReference type="ARBA" id="ARBA00039886"/>
    </source>
</evidence>
<proteinExistence type="predicted"/>
<dbReference type="SMART" id="SM00356">
    <property type="entry name" value="ZnF_C3H1"/>
    <property type="match status" value="2"/>
</dbReference>
<accession>A0A4W4FHN5</accession>
<dbReference type="GO" id="GO:0005643">
    <property type="term" value="C:nuclear pore"/>
    <property type="evidence" value="ECO:0007669"/>
    <property type="project" value="UniProtKB-SubCell"/>
</dbReference>
<dbReference type="STRING" id="8005.ENSEEEP00000024263"/>
<evidence type="ECO:0000256" key="5">
    <source>
        <dbReference type="ARBA" id="ARBA00022833"/>
    </source>
</evidence>
<feature type="region of interest" description="Disordered" evidence="13">
    <location>
        <begin position="140"/>
        <end position="171"/>
    </location>
</feature>
<keyword evidence="7" id="KW-0539">Nucleus</keyword>